<name>A0A9P6PVU6_9FUNG</name>
<dbReference type="Pfam" id="PF08264">
    <property type="entry name" value="Anticodon_1"/>
    <property type="match status" value="1"/>
</dbReference>
<comment type="caution">
    <text evidence="16">The sequence shown here is derived from an EMBL/GenBank/DDBJ whole genome shotgun (WGS) entry which is preliminary data.</text>
</comment>
<reference evidence="16" key="1">
    <citation type="journal article" date="2020" name="Fungal Divers.">
        <title>Resolving the Mortierellaceae phylogeny through synthesis of multi-gene phylogenetics and phylogenomics.</title>
        <authorList>
            <person name="Vandepol N."/>
            <person name="Liber J."/>
            <person name="Desiro A."/>
            <person name="Na H."/>
            <person name="Kennedy M."/>
            <person name="Barry K."/>
            <person name="Grigoriev I.V."/>
            <person name="Miller A.N."/>
            <person name="O'Donnell K."/>
            <person name="Stajich J.E."/>
            <person name="Bonito G."/>
        </authorList>
    </citation>
    <scope>NUCLEOTIDE SEQUENCE</scope>
    <source>
        <strain evidence="16">KOD948</strain>
    </source>
</reference>
<evidence type="ECO:0000256" key="13">
    <source>
        <dbReference type="SAM" id="MobiDB-lite"/>
    </source>
</evidence>
<feature type="region of interest" description="Disordered" evidence="13">
    <location>
        <begin position="107"/>
        <end position="132"/>
    </location>
</feature>
<evidence type="ECO:0000256" key="10">
    <source>
        <dbReference type="ARBA" id="ARBA00048359"/>
    </source>
</evidence>
<dbReference type="InterPro" id="IPR009008">
    <property type="entry name" value="Val/Leu/Ile-tRNA-synth_edit"/>
</dbReference>
<dbReference type="HAMAP" id="MF_02003">
    <property type="entry name" value="Ile_tRNA_synth_type2"/>
    <property type="match status" value="1"/>
</dbReference>
<dbReference type="GO" id="GO:0002161">
    <property type="term" value="F:aminoacyl-tRNA deacylase activity"/>
    <property type="evidence" value="ECO:0007669"/>
    <property type="project" value="InterPro"/>
</dbReference>
<feature type="region of interest" description="Disordered" evidence="13">
    <location>
        <begin position="361"/>
        <end position="410"/>
    </location>
</feature>
<dbReference type="GO" id="GO:0000049">
    <property type="term" value="F:tRNA binding"/>
    <property type="evidence" value="ECO:0007669"/>
    <property type="project" value="InterPro"/>
</dbReference>
<keyword evidence="6" id="KW-0067">ATP-binding</keyword>
<keyword evidence="7" id="KW-0648">Protein biosynthesis</keyword>
<organism evidence="16 17">
    <name type="scientific">Mortierella polycephala</name>
    <dbReference type="NCBI Taxonomy" id="41804"/>
    <lineage>
        <taxon>Eukaryota</taxon>
        <taxon>Fungi</taxon>
        <taxon>Fungi incertae sedis</taxon>
        <taxon>Mucoromycota</taxon>
        <taxon>Mortierellomycotina</taxon>
        <taxon>Mortierellomycetes</taxon>
        <taxon>Mortierellales</taxon>
        <taxon>Mortierellaceae</taxon>
        <taxon>Mortierella</taxon>
    </lineage>
</organism>
<dbReference type="InterPro" id="IPR009080">
    <property type="entry name" value="tRNAsynth_Ia_anticodon-bd"/>
</dbReference>
<dbReference type="FunFam" id="3.90.740.10:FF:000044">
    <property type="entry name" value="Isoleucine--tRNA ligase"/>
    <property type="match status" value="1"/>
</dbReference>
<comment type="catalytic activity">
    <reaction evidence="10">
        <text>tRNA(Ile) + L-isoleucine + ATP = L-isoleucyl-tRNA(Ile) + AMP + diphosphate</text>
        <dbReference type="Rhea" id="RHEA:11060"/>
        <dbReference type="Rhea" id="RHEA-COMP:9666"/>
        <dbReference type="Rhea" id="RHEA-COMP:9695"/>
        <dbReference type="ChEBI" id="CHEBI:30616"/>
        <dbReference type="ChEBI" id="CHEBI:33019"/>
        <dbReference type="ChEBI" id="CHEBI:58045"/>
        <dbReference type="ChEBI" id="CHEBI:78442"/>
        <dbReference type="ChEBI" id="CHEBI:78528"/>
        <dbReference type="ChEBI" id="CHEBI:456215"/>
        <dbReference type="EC" id="6.1.1.5"/>
    </reaction>
</comment>
<dbReference type="FunFam" id="3.40.50.620:FF:000133">
    <property type="entry name" value="Isoleucyl-tRNA synthetase, cytoplasmic"/>
    <property type="match status" value="1"/>
</dbReference>
<feature type="compositionally biased region" description="Polar residues" evidence="13">
    <location>
        <begin position="273"/>
        <end position="286"/>
    </location>
</feature>
<dbReference type="EC" id="6.1.1.5" evidence="3"/>
<dbReference type="FunFam" id="3.40.50.620:FF:000023">
    <property type="entry name" value="Isoleucyl-tRNA synthetase,cytoplasmic"/>
    <property type="match status" value="1"/>
</dbReference>
<evidence type="ECO:0000256" key="8">
    <source>
        <dbReference type="ARBA" id="ARBA00023146"/>
    </source>
</evidence>
<comment type="subcellular location">
    <subcellularLocation>
        <location evidence="1">Cytoplasm</location>
    </subcellularLocation>
</comment>
<dbReference type="InterPro" id="IPR033709">
    <property type="entry name" value="Anticodon_Ile_ABEc"/>
</dbReference>
<dbReference type="SUPFAM" id="SSF49344">
    <property type="entry name" value="CBD9-like"/>
    <property type="match status" value="1"/>
</dbReference>
<dbReference type="CDD" id="cd07961">
    <property type="entry name" value="Anticodon_Ia_Ile_ABEc"/>
    <property type="match status" value="1"/>
</dbReference>
<dbReference type="Pfam" id="PF19302">
    <property type="entry name" value="DUF5915"/>
    <property type="match status" value="1"/>
</dbReference>
<dbReference type="Gene3D" id="1.10.730.10">
    <property type="entry name" value="Isoleucyl-tRNA Synthetase, Domain 1"/>
    <property type="match status" value="1"/>
</dbReference>
<sequence length="1724" mass="194783">MRMNPTNTKVMIANMPALKPAKKALLLGLTTALLITSHFQIAAHAQSSPKVQDLAALAFNDHQTNIHAPIGIDTSCGDVLDTELSIDKRSLIRVSIINGVASPIIQMSEESSSGSSNDGNRQSPRFEMDHRVPPPEVLESMSLSGERTALNTRAIPSDADEHDQESVETGQGRQLSGVLHGLETKKDPMDISAEDAGDVAIESIAAALLEQFRAEADAELRTYKSEQRQLPYSETEGVRGNDEAAAVNKWNKNHEAYDKGAVDGHIHIDTTDSIGNLGSDSAGSSAEQEEAKLGNTGSRGDRTPNRVVGHHRHHHHHHNINEPRQTQPQPQQKDRQQAALMFGTDGVHLNEDSRILAASTQNNHGHTKAEPQGEKASVAESFESEGATAEEPTSVVSSSIPPPPASDQNLAPEAIRTRGLIPIVKGAHHCTPQFCVNVSLSDDGKFATFHVERDLAGTGWISLGIGYAMTMADLIVLWPNPSSENGGGPNGAVLSRRASHAYVEPHVVGRARMDAEGLGDRPEETSLYPPNEYILHNMNSGVANADTNNKKKSKFIVQFTRPVRTHNLAHKLTPGQEQDFCWAYSPKPISPDSVSDPGAHISQHLSVGSFSMDVADNQPQLKEVLLKQKLEDEKEEAAEKQRKKAEVDENNKKLQEGSAQFNFPKEEEKILQFWREIDAFKRSQELNKDKEPFTFFDGPPFATGLPHYGHLLAGTIKDIVTRFAHSTGHSVERRFGWDCHGLPVEYEVDKALGITGKADVMAMGIDKYNEECRSIVMRYAHEWRETVERAGRWIDFDNDYKTLNVEFMESVWWVFKTLFDKEQVYRGVRVMPFSTACNTPVSNFEAQQNYKDVSDPSVVVSFPLLNDPSVAFLAWTTTPWTLPSNISLCVNPEHDFIKFSDEASGNTYIMLEKRLSILYKDPSKAKFKILDRMKGSDLKGIQYVPLFPYFHKEFVDTGFRVLNDGYVEDSAGTGVVHQAPAFGEDDYRVCIDHGVITADGFIPCPVDESGKYFDVVSDFKGIHVKEADKLIQKHLKSRGRLIVQTQINHSYPFCWRSDTPLIYKAVPSWFVRVQPIVDRMLKNNAQSRWVPGFVQEKRFANWIANARDWNVSRSRYWGTPIPIWTTDDFSEVHCIGSLKELEELSGCEKLTDIHRHFIDHITIKSPKTGKTMRRIEEVFDCWFESGSMPYAQQHYPFENEESFKKGFPADFISEGLDQTRGWFYTLLVLSTHLFDTPPAKNQIVSGLVLAADGKKMSKRLKNYPEANLILSAYGADALRLYLINSPVVRAETLKFKEEGVKEVVTKVFLPWYNAYKFFVNQTVLLKKEFSHDFMYNASLKKSDNVMDRWMLASSQSLIKFVHDEMTNYRLYTVVPRLLRLIEELTNWYVRFNRRRLKGENGLEDATQAMNTLFEVLYTLVRVMSPFTPFLTENMYQTLKTFMPKDPKVVDDRSVHFLSFPEAKAEYFDDDIERAMSRMQAVIELGRTVRERKTISLKTPLKELVVIHPDPQYHADVKSLESYIVDELNIRNLVVTSDEAQYGVKYVIEADFRSLGAKLKKDAVKVKNALPKLSEEQIKDFVKTRQITVEGHNLGEEDLTVVRFFESSDNSLETNTDKDVLILLDVKRYPELEQEGLAREVINRVQRLRKKAGLEPTDMIHMYYEFTKDMNNALEQVIKGQEETLVKGLKRTLYPITNKKAADVVFVEEVQEVNGSTFNLAFVRE</sequence>
<evidence type="ECO:0000256" key="2">
    <source>
        <dbReference type="ARBA" id="ARBA00005594"/>
    </source>
</evidence>
<evidence type="ECO:0000259" key="14">
    <source>
        <dbReference type="Pfam" id="PF00133"/>
    </source>
</evidence>
<dbReference type="SUPFAM" id="SSF47323">
    <property type="entry name" value="Anticodon-binding domain of a subclass of class I aminoacyl-tRNA synthetases"/>
    <property type="match status" value="1"/>
</dbReference>
<dbReference type="InterPro" id="IPR023586">
    <property type="entry name" value="Ile-tRNA-ligase_type2"/>
</dbReference>
<dbReference type="OrthoDB" id="1706657at2759"/>
<feature type="compositionally biased region" description="Basic residues" evidence="13">
    <location>
        <begin position="308"/>
        <end position="318"/>
    </location>
</feature>
<gene>
    <name evidence="16" type="primary">ILS1</name>
    <name evidence="16" type="ORF">BG011_006037</name>
</gene>
<dbReference type="InterPro" id="IPR014729">
    <property type="entry name" value="Rossmann-like_a/b/a_fold"/>
</dbReference>
<dbReference type="InterPro" id="IPR002301">
    <property type="entry name" value="Ile-tRNA-ligase"/>
</dbReference>
<dbReference type="InterPro" id="IPR002300">
    <property type="entry name" value="aa-tRNA-synth_Ia"/>
</dbReference>
<feature type="region of interest" description="Disordered" evidence="13">
    <location>
        <begin position="636"/>
        <end position="656"/>
    </location>
</feature>
<dbReference type="PRINTS" id="PR00984">
    <property type="entry name" value="TRNASYNTHILE"/>
</dbReference>
<dbReference type="GO" id="GO:0005524">
    <property type="term" value="F:ATP binding"/>
    <property type="evidence" value="ECO:0007669"/>
    <property type="project" value="UniProtKB-KW"/>
</dbReference>
<accession>A0A9P6PVU6</accession>
<evidence type="ECO:0000256" key="12">
    <source>
        <dbReference type="ARBA" id="ARBA00072822"/>
    </source>
</evidence>
<comment type="similarity">
    <text evidence="2">Belongs to the class-I aminoacyl-tRNA synthetase family.</text>
</comment>
<dbReference type="GO" id="GO:0004822">
    <property type="term" value="F:isoleucine-tRNA ligase activity"/>
    <property type="evidence" value="ECO:0007669"/>
    <property type="project" value="UniProtKB-EC"/>
</dbReference>
<feature type="compositionally biased region" description="Basic and acidic residues" evidence="13">
    <location>
        <begin position="636"/>
        <end position="655"/>
    </location>
</feature>
<keyword evidence="4 16" id="KW-0436">Ligase</keyword>
<dbReference type="SUPFAM" id="SSF52374">
    <property type="entry name" value="Nucleotidylyl transferase"/>
    <property type="match status" value="1"/>
</dbReference>
<proteinExistence type="inferred from homology"/>
<evidence type="ECO:0000256" key="6">
    <source>
        <dbReference type="ARBA" id="ARBA00022840"/>
    </source>
</evidence>
<keyword evidence="8" id="KW-0030">Aminoacyl-tRNA synthetase</keyword>
<feature type="domain" description="Methionyl/Valyl/Leucyl/Isoleucyl-tRNA synthetase anticodon-binding" evidence="15">
    <location>
        <begin position="1347"/>
        <end position="1502"/>
    </location>
</feature>
<evidence type="ECO:0000313" key="17">
    <source>
        <dbReference type="Proteomes" id="UP000726737"/>
    </source>
</evidence>
<feature type="region of interest" description="Disordered" evidence="13">
    <location>
        <begin position="156"/>
        <end position="178"/>
    </location>
</feature>
<feature type="domain" description="Aminoacyl-tRNA synthetase class Ia" evidence="14">
    <location>
        <begin position="669"/>
        <end position="1293"/>
    </location>
</feature>
<feature type="region of interest" description="Disordered" evidence="13">
    <location>
        <begin position="273"/>
        <end position="337"/>
    </location>
</feature>
<keyword evidence="5" id="KW-0547">Nucleotide-binding</keyword>
<dbReference type="NCBIfam" id="TIGR00392">
    <property type="entry name" value="ileS"/>
    <property type="match status" value="1"/>
</dbReference>
<evidence type="ECO:0000259" key="15">
    <source>
        <dbReference type="Pfam" id="PF08264"/>
    </source>
</evidence>
<dbReference type="PROSITE" id="PS00178">
    <property type="entry name" value="AA_TRNA_LIGASE_I"/>
    <property type="match status" value="1"/>
</dbReference>
<dbReference type="Pfam" id="PF00133">
    <property type="entry name" value="tRNA-synt_1"/>
    <property type="match status" value="1"/>
</dbReference>
<dbReference type="FunFam" id="1.10.730.10:FF:000004">
    <property type="entry name" value="Isoleucyl-tRNA synthetase, cytoplasmic"/>
    <property type="match status" value="1"/>
</dbReference>
<evidence type="ECO:0000313" key="16">
    <source>
        <dbReference type="EMBL" id="KAG0253971.1"/>
    </source>
</evidence>
<dbReference type="PANTHER" id="PTHR42780:SF1">
    <property type="entry name" value="ISOLEUCINE--TRNA LIGASE, CYTOPLASMIC"/>
    <property type="match status" value="1"/>
</dbReference>
<evidence type="ECO:0000256" key="7">
    <source>
        <dbReference type="ARBA" id="ARBA00022917"/>
    </source>
</evidence>
<evidence type="ECO:0000256" key="9">
    <source>
        <dbReference type="ARBA" id="ARBA00032665"/>
    </source>
</evidence>
<evidence type="ECO:0000256" key="5">
    <source>
        <dbReference type="ARBA" id="ARBA00022741"/>
    </source>
</evidence>
<evidence type="ECO:0000256" key="1">
    <source>
        <dbReference type="ARBA" id="ARBA00004496"/>
    </source>
</evidence>
<evidence type="ECO:0000256" key="4">
    <source>
        <dbReference type="ARBA" id="ARBA00022598"/>
    </source>
</evidence>
<dbReference type="SUPFAM" id="SSF50677">
    <property type="entry name" value="ValRS/IleRS/LeuRS editing domain"/>
    <property type="match status" value="1"/>
</dbReference>
<keyword evidence="17" id="KW-1185">Reference proteome</keyword>
<dbReference type="Proteomes" id="UP000726737">
    <property type="component" value="Unassembled WGS sequence"/>
</dbReference>
<dbReference type="InterPro" id="IPR013155">
    <property type="entry name" value="M/V/L/I-tRNA-synth_anticd-bd"/>
</dbReference>
<dbReference type="InterPro" id="IPR001412">
    <property type="entry name" value="aa-tRNA-synth_I_CS"/>
</dbReference>
<dbReference type="Gene3D" id="2.60.40.1210">
    <property type="entry name" value="Cellobiose dehydrogenase, cytochrome domain"/>
    <property type="match status" value="1"/>
</dbReference>
<dbReference type="EMBL" id="JAAAJA010000427">
    <property type="protein sequence ID" value="KAG0253971.1"/>
    <property type="molecule type" value="Genomic_DNA"/>
</dbReference>
<dbReference type="GO" id="GO:0006428">
    <property type="term" value="P:isoleucyl-tRNA aminoacylation"/>
    <property type="evidence" value="ECO:0007669"/>
    <property type="project" value="InterPro"/>
</dbReference>
<dbReference type="Gene3D" id="3.40.50.620">
    <property type="entry name" value="HUPs"/>
    <property type="match status" value="2"/>
</dbReference>
<evidence type="ECO:0000256" key="3">
    <source>
        <dbReference type="ARBA" id="ARBA00013165"/>
    </source>
</evidence>
<dbReference type="GO" id="GO:0005737">
    <property type="term" value="C:cytoplasm"/>
    <property type="evidence" value="ECO:0007669"/>
    <property type="project" value="UniProtKB-SubCell"/>
</dbReference>
<dbReference type="CDD" id="cd00818">
    <property type="entry name" value="IleRS_core"/>
    <property type="match status" value="1"/>
</dbReference>
<evidence type="ECO:0000256" key="11">
    <source>
        <dbReference type="ARBA" id="ARBA00069879"/>
    </source>
</evidence>
<protein>
    <recommendedName>
        <fullName evidence="11">Isoleucine--tRNA ligase, cytoplasmic</fullName>
        <ecNumber evidence="3">6.1.1.5</ecNumber>
    </recommendedName>
    <alternativeName>
        <fullName evidence="9">Isoleucyl-tRNA synthetase</fullName>
    </alternativeName>
    <alternativeName>
        <fullName evidence="12">Probable isoleucine--tRNA ligase, cytoplasmic</fullName>
    </alternativeName>
</protein>
<dbReference type="PANTHER" id="PTHR42780">
    <property type="entry name" value="SOLEUCYL-TRNA SYNTHETASE"/>
    <property type="match status" value="1"/>
</dbReference>